<dbReference type="AlphaFoldDB" id="A0AAU2HB52"/>
<gene>
    <name evidence="2" type="ORF">OHV25_36690</name>
</gene>
<feature type="compositionally biased region" description="Basic and acidic residues" evidence="1">
    <location>
        <begin position="87"/>
        <end position="97"/>
    </location>
</feature>
<sequence>MGKKKMHAPSADGSTKVKAVGSAHEGQPKQSRESIKRELASAEDMKNMSMDERPAHRSSKVKVGNAVDEGQLRRRRKQAKEQLASVEDMKNKRMDEH</sequence>
<feature type="compositionally biased region" description="Basic and acidic residues" evidence="1">
    <location>
        <begin position="26"/>
        <end position="55"/>
    </location>
</feature>
<evidence type="ECO:0008006" key="3">
    <source>
        <dbReference type="Google" id="ProtNLM"/>
    </source>
</evidence>
<dbReference type="EMBL" id="CP108253">
    <property type="protein sequence ID" value="WTU44737.1"/>
    <property type="molecule type" value="Genomic_DNA"/>
</dbReference>
<evidence type="ECO:0000313" key="2">
    <source>
        <dbReference type="EMBL" id="WTU44737.1"/>
    </source>
</evidence>
<evidence type="ECO:0000256" key="1">
    <source>
        <dbReference type="SAM" id="MobiDB-lite"/>
    </source>
</evidence>
<accession>A0AAU2HB52</accession>
<name>A0AAU2HB52_9ACTN</name>
<organism evidence="2">
    <name type="scientific">Streptomyces sp. NBC_00060</name>
    <dbReference type="NCBI Taxonomy" id="2975636"/>
    <lineage>
        <taxon>Bacteria</taxon>
        <taxon>Bacillati</taxon>
        <taxon>Actinomycetota</taxon>
        <taxon>Actinomycetes</taxon>
        <taxon>Kitasatosporales</taxon>
        <taxon>Streptomycetaceae</taxon>
        <taxon>Streptomyces</taxon>
    </lineage>
</organism>
<protein>
    <recommendedName>
        <fullName evidence="3">Casein kinase substrate phosphoprotein PP28 domain-containing protein</fullName>
    </recommendedName>
</protein>
<proteinExistence type="predicted"/>
<feature type="region of interest" description="Disordered" evidence="1">
    <location>
        <begin position="1"/>
        <end position="97"/>
    </location>
</feature>
<reference evidence="2" key="1">
    <citation type="submission" date="2022-10" db="EMBL/GenBank/DDBJ databases">
        <title>The complete genomes of actinobacterial strains from the NBC collection.</title>
        <authorList>
            <person name="Joergensen T.S."/>
            <person name="Alvarez Arevalo M."/>
            <person name="Sterndorff E.B."/>
            <person name="Faurdal D."/>
            <person name="Vuksanovic O."/>
            <person name="Mourched A.-S."/>
            <person name="Charusanti P."/>
            <person name="Shaw S."/>
            <person name="Blin K."/>
            <person name="Weber T."/>
        </authorList>
    </citation>
    <scope>NUCLEOTIDE SEQUENCE</scope>
    <source>
        <strain evidence="2">NBC_00060</strain>
    </source>
</reference>